<dbReference type="WBParaSite" id="SSTP_0000701100.1">
    <property type="protein sequence ID" value="SSTP_0000701100.1"/>
    <property type="gene ID" value="SSTP_0000701100"/>
</dbReference>
<name>A0A0K0EBZ4_STRER</name>
<dbReference type="InterPro" id="IPR009057">
    <property type="entry name" value="Homeodomain-like_sf"/>
</dbReference>
<evidence type="ECO:0000256" key="1">
    <source>
        <dbReference type="ARBA" id="ARBA00004123"/>
    </source>
</evidence>
<dbReference type="Pfam" id="PF09607">
    <property type="entry name" value="BrkDBD"/>
    <property type="match status" value="1"/>
</dbReference>
<dbReference type="InterPro" id="IPR006600">
    <property type="entry name" value="HTH_CenpB_DNA-bd_dom"/>
</dbReference>
<evidence type="ECO:0000259" key="3">
    <source>
        <dbReference type="PROSITE" id="PS51253"/>
    </source>
</evidence>
<proteinExistence type="predicted"/>
<sequence>MSAVSIACACVCKVSMSGRKSYTAAFKLKAVNYGRNHGTSAAAIHYNVSDRLIRRWTSEKSKLGALLTTKRACRFKKPLLGEIEQQLLEWVNERRSRNRSVSILDIRKHAKKITEESGFANFQSSAQWSQRFMVRNSLSMRRRTSVGQPLPADYRTKRTEFQRFVQTESLNISPHNIVNLDEVPVPFDVVYERTVNTRGQNNVKITSTGHEKSNFTVVLATTAAGEQLKIMIIFKKKLLPKGPFPDNVVVKANTKGWMTKELMQE</sequence>
<keyword evidence="2" id="KW-0238">DNA-binding</keyword>
<feature type="domain" description="HTH CENPB-type" evidence="3">
    <location>
        <begin position="71"/>
        <end position="142"/>
    </location>
</feature>
<dbReference type="SUPFAM" id="SSF46689">
    <property type="entry name" value="Homeodomain-like"/>
    <property type="match status" value="1"/>
</dbReference>
<evidence type="ECO:0000256" key="2">
    <source>
        <dbReference type="ARBA" id="ARBA00023125"/>
    </source>
</evidence>
<accession>A0A0K0EBZ4</accession>
<dbReference type="AlphaFoldDB" id="A0A0K0EBZ4"/>
<dbReference type="STRING" id="6248.A0A0K0EBZ4"/>
<dbReference type="Proteomes" id="UP000035681">
    <property type="component" value="Unplaced"/>
</dbReference>
<dbReference type="GO" id="GO:0043565">
    <property type="term" value="F:sequence-specific DNA binding"/>
    <property type="evidence" value="ECO:0007669"/>
    <property type="project" value="InterPro"/>
</dbReference>
<dbReference type="InterPro" id="IPR018586">
    <property type="entry name" value="Brinker_DNA-bd"/>
</dbReference>
<evidence type="ECO:0000313" key="6">
    <source>
        <dbReference type="WBParaSite" id="TCONS_00014105.p1"/>
    </source>
</evidence>
<evidence type="ECO:0000313" key="5">
    <source>
        <dbReference type="WBParaSite" id="SSTP_0000701100.1"/>
    </source>
</evidence>
<reference evidence="5" key="1">
    <citation type="submission" date="2015-08" db="UniProtKB">
        <authorList>
            <consortium name="WormBaseParasite"/>
        </authorList>
    </citation>
    <scope>IDENTIFICATION</scope>
</reference>
<dbReference type="PANTHER" id="PTHR19303">
    <property type="entry name" value="TRANSPOSON"/>
    <property type="match status" value="1"/>
</dbReference>
<dbReference type="SMART" id="SM00674">
    <property type="entry name" value="CENPB"/>
    <property type="match status" value="1"/>
</dbReference>
<dbReference type="WBParaSite" id="TCONS_00014105.p1">
    <property type="protein sequence ID" value="TCONS_00014105.p1"/>
    <property type="gene ID" value="XLOC_009309"/>
</dbReference>
<organism evidence="5">
    <name type="scientific">Strongyloides stercoralis</name>
    <name type="common">Threadworm</name>
    <dbReference type="NCBI Taxonomy" id="6248"/>
    <lineage>
        <taxon>Eukaryota</taxon>
        <taxon>Metazoa</taxon>
        <taxon>Ecdysozoa</taxon>
        <taxon>Nematoda</taxon>
        <taxon>Chromadorea</taxon>
        <taxon>Rhabditida</taxon>
        <taxon>Tylenchina</taxon>
        <taxon>Panagrolaimomorpha</taxon>
        <taxon>Strongyloidoidea</taxon>
        <taxon>Strongyloididae</taxon>
        <taxon>Strongyloides</taxon>
    </lineage>
</organism>
<dbReference type="Pfam" id="PF03221">
    <property type="entry name" value="HTH_Tnp_Tc5"/>
    <property type="match status" value="1"/>
</dbReference>
<comment type="subcellular location">
    <subcellularLocation>
        <location evidence="1">Nucleus</location>
    </subcellularLocation>
</comment>
<dbReference type="SUPFAM" id="SSF48295">
    <property type="entry name" value="TrpR-like"/>
    <property type="match status" value="1"/>
</dbReference>
<dbReference type="InterPro" id="IPR050863">
    <property type="entry name" value="CenT-Element_Derived"/>
</dbReference>
<dbReference type="InterPro" id="IPR010921">
    <property type="entry name" value="Trp_repressor/repl_initiator"/>
</dbReference>
<evidence type="ECO:0000313" key="4">
    <source>
        <dbReference type="Proteomes" id="UP000035681"/>
    </source>
</evidence>
<dbReference type="PANTHER" id="PTHR19303:SF74">
    <property type="entry name" value="POGO TRANSPOSABLE ELEMENT WITH KRAB DOMAIN"/>
    <property type="match status" value="1"/>
</dbReference>
<keyword evidence="4" id="KW-1185">Reference proteome</keyword>
<protein>
    <submittedName>
        <fullName evidence="5 6">HTH CENPB-type domain-containing protein</fullName>
    </submittedName>
</protein>
<dbReference type="GO" id="GO:0005634">
    <property type="term" value="C:nucleus"/>
    <property type="evidence" value="ECO:0007669"/>
    <property type="project" value="UniProtKB-SubCell"/>
</dbReference>
<dbReference type="Gene3D" id="1.10.10.60">
    <property type="entry name" value="Homeodomain-like"/>
    <property type="match status" value="2"/>
</dbReference>
<dbReference type="PROSITE" id="PS51253">
    <property type="entry name" value="HTH_CENPB"/>
    <property type="match status" value="1"/>
</dbReference>